<evidence type="ECO:0000256" key="4">
    <source>
        <dbReference type="ARBA" id="ARBA00011967"/>
    </source>
</evidence>
<keyword evidence="8 14" id="KW-0812">Transmembrane</keyword>
<proteinExistence type="inferred from homology"/>
<keyword evidence="9" id="KW-0256">Endoplasmic reticulum</keyword>
<evidence type="ECO:0000256" key="6">
    <source>
        <dbReference type="ARBA" id="ARBA00022676"/>
    </source>
</evidence>
<comment type="function">
    <text evidence="12">Dol-P-Glc:Glc(2)Man(9)GlcNAc(2)-PP-Dol alpha-1,2-glucosyltransferase that operates in the biosynthetic pathway of dolichol-linked oligosaccharides, the glycan precursors employed in protein asparagine (N)-glycosylation. The assembly of dolichol-linked oligosaccharides begins on the cytosolic side of the endoplasmic reticulum membrane and finishes in its lumen. The sequential addition of sugars to dolichol pyrophosphate produces dolichol-linked oligosaccharides containing fourteen sugars, including two GlcNAcs, nine mannoses and three glucoses. Once assembled, the oligosaccharide is transferred from the lipid to nascent proteins by oligosaccharyltransferases. In the lumen of the endoplasmic reticulum, adds the third and last glucose residue from dolichyl phosphate glucose (Dol-P-Glc) onto the lipid-linked oligosaccharide intermediate Glc(2)Man(9)GlcNAc(2)-PP-Dol to produce Glc(3)Man(9)GlcNAc(2)-PP-Dol.</text>
</comment>
<feature type="transmembrane region" description="Helical" evidence="14">
    <location>
        <begin position="95"/>
        <end position="115"/>
    </location>
</feature>
<keyword evidence="6" id="KW-0328">Glycosyltransferase</keyword>
<comment type="similarity">
    <text evidence="3">Belongs to the ALG10 glucosyltransferase family.</text>
</comment>
<dbReference type="EC" id="2.4.1.256" evidence="4"/>
<dbReference type="PANTHER" id="PTHR12989:SF10">
    <property type="entry name" value="DOL-P-GLC:GLC(2)MAN(9)GLCNAC(2)-PP-DOL ALPHA-1,2-GLUCOSYLTRANSFERASE-RELATED"/>
    <property type="match status" value="1"/>
</dbReference>
<accession>A0ABQ9UX94</accession>
<evidence type="ECO:0000256" key="8">
    <source>
        <dbReference type="ARBA" id="ARBA00022692"/>
    </source>
</evidence>
<comment type="caution">
    <text evidence="15">The sequence shown here is derived from an EMBL/GenBank/DDBJ whole genome shotgun (WGS) entry which is preliminary data.</text>
</comment>
<evidence type="ECO:0000256" key="1">
    <source>
        <dbReference type="ARBA" id="ARBA00004477"/>
    </source>
</evidence>
<keyword evidence="16" id="KW-1185">Reference proteome</keyword>
<comment type="catalytic activity">
    <reaction evidence="13">
        <text>an alpha-D-Glc-(1-&gt;3)-alpha-D-Glc-(1-&gt;3)-alpha-D-Man-(1-&gt;2)-alpha-D-Man-(1-&gt;2)-alpha-D-Man-(1-&gt;3)-[alpha-D-Man-(1-&gt;2)-alpha-D-Man-(1-&gt;3)-[alpha-D-Man-(1-&gt;2)-alpha-D-Man-(1-&gt;6)]-alpha-D-Man-(1-&gt;6)]-beta-D-Man-(1-&gt;4)-beta-D-GlcNAc-(1-&gt;4)-alpha-D-GlcNAc-diphospho-di-trans,poly-cis-dolichol + a di-trans,poly-cis-dolichyl beta-D-glucosyl phosphate = a alpha-D-Glc-(1-&gt;2)-alpha-D-Glc-(1-&gt;3)-alpha-D-Glc-(1-&gt;3)-alpha-D-Man-(1-&gt;2)-alpha-D-Man-(1-&gt;2)-alpha-D-Man-(1-&gt;3)-[alpha-D-Man-(1-&gt;2)-alpha-D-Man-(1-&gt;3)-[alpha-D-Man-(1-&gt;2)-alpha-D-Man-(1-&gt;6)]-alpha-D-Man-(1-&gt;6)]-beta-D-Man-(1-&gt;4)-beta-D-GlcNAc-(1-&gt;4)-alpha-D-GlcNAc-diphospho-di-trans,poly-cis-dolichol + a di-trans,poly-cis-dolichyl phosphate + H(+)</text>
        <dbReference type="Rhea" id="RHEA:29543"/>
        <dbReference type="Rhea" id="RHEA-COMP:19498"/>
        <dbReference type="Rhea" id="RHEA-COMP:19502"/>
        <dbReference type="Rhea" id="RHEA-COMP:19512"/>
        <dbReference type="Rhea" id="RHEA-COMP:19522"/>
        <dbReference type="ChEBI" id="CHEBI:15378"/>
        <dbReference type="ChEBI" id="CHEBI:57525"/>
        <dbReference type="ChEBI" id="CHEBI:57683"/>
        <dbReference type="ChEBI" id="CHEBI:132522"/>
        <dbReference type="ChEBI" id="CHEBI:132523"/>
        <dbReference type="EC" id="2.4.1.256"/>
    </reaction>
    <physiologicalReaction direction="left-to-right" evidence="13">
        <dbReference type="Rhea" id="RHEA:29544"/>
    </physiologicalReaction>
</comment>
<evidence type="ECO:0000313" key="16">
    <source>
        <dbReference type="Proteomes" id="UP001266305"/>
    </source>
</evidence>
<evidence type="ECO:0000256" key="2">
    <source>
        <dbReference type="ARBA" id="ARBA00004922"/>
    </source>
</evidence>
<sequence>MAQLEGYYFSAALSCTFLVSCLLFSAFSRALREPYMDEIFHLPQAQRYCEGHFSLSQWDPMITTLPGLYLVSVGVVKPASWIFGWSEHVVCSIGMLRFVNLLFSVGNFYLLYLLFRKVQPRNQAASRNVIAQKLTEAWKTELQKKENRLPPIKGPFAEFRKILQFLLAYSMSFKNLNSFVN</sequence>
<keyword evidence="11 14" id="KW-0472">Membrane</keyword>
<dbReference type="Proteomes" id="UP001266305">
    <property type="component" value="Unassembled WGS sequence"/>
</dbReference>
<keyword evidence="10 14" id="KW-1133">Transmembrane helix</keyword>
<name>A0ABQ9UX94_SAGOE</name>
<evidence type="ECO:0000256" key="9">
    <source>
        <dbReference type="ARBA" id="ARBA00022824"/>
    </source>
</evidence>
<evidence type="ECO:0000256" key="5">
    <source>
        <dbReference type="ARBA" id="ARBA00018512"/>
    </source>
</evidence>
<evidence type="ECO:0000256" key="7">
    <source>
        <dbReference type="ARBA" id="ARBA00022679"/>
    </source>
</evidence>
<reference evidence="15 16" key="1">
    <citation type="submission" date="2023-05" db="EMBL/GenBank/DDBJ databases">
        <title>B98-5 Cell Line De Novo Hybrid Assembly: An Optical Mapping Approach.</title>
        <authorList>
            <person name="Kananen K."/>
            <person name="Auerbach J.A."/>
            <person name="Kautto E."/>
            <person name="Blachly J.S."/>
        </authorList>
    </citation>
    <scope>NUCLEOTIDE SEQUENCE [LARGE SCALE GENOMIC DNA]</scope>
    <source>
        <strain evidence="15">B95-8</strain>
        <tissue evidence="15">Cell line</tissue>
    </source>
</reference>
<evidence type="ECO:0000256" key="13">
    <source>
        <dbReference type="ARBA" id="ARBA00048064"/>
    </source>
</evidence>
<evidence type="ECO:0000256" key="11">
    <source>
        <dbReference type="ARBA" id="ARBA00023136"/>
    </source>
</evidence>
<evidence type="ECO:0000256" key="14">
    <source>
        <dbReference type="SAM" id="Phobius"/>
    </source>
</evidence>
<evidence type="ECO:0000256" key="12">
    <source>
        <dbReference type="ARBA" id="ARBA00044727"/>
    </source>
</evidence>
<protein>
    <recommendedName>
        <fullName evidence="5">Dol-P-Glc:Glc(2)Man(9)GlcNAc(2)-PP-Dol alpha-1,2-glucosyltransferase</fullName>
        <ecNumber evidence="4">2.4.1.256</ecNumber>
    </recommendedName>
</protein>
<evidence type="ECO:0000313" key="15">
    <source>
        <dbReference type="EMBL" id="KAK2101741.1"/>
    </source>
</evidence>
<gene>
    <name evidence="15" type="primary">ALG10</name>
    <name evidence="15" type="ORF">P7K49_019407</name>
</gene>
<feature type="transmembrane region" description="Helical" evidence="14">
    <location>
        <begin position="6"/>
        <end position="27"/>
    </location>
</feature>
<dbReference type="Pfam" id="PF04922">
    <property type="entry name" value="DIE2_ALG10"/>
    <property type="match status" value="1"/>
</dbReference>
<comment type="pathway">
    <text evidence="2">Protein modification; protein glycosylation.</text>
</comment>
<evidence type="ECO:0000256" key="10">
    <source>
        <dbReference type="ARBA" id="ARBA00022989"/>
    </source>
</evidence>
<comment type="subcellular location">
    <subcellularLocation>
        <location evidence="1">Endoplasmic reticulum membrane</location>
        <topology evidence="1">Multi-pass membrane protein</topology>
    </subcellularLocation>
</comment>
<dbReference type="InterPro" id="IPR016900">
    <property type="entry name" value="Alg10"/>
</dbReference>
<keyword evidence="7" id="KW-0808">Transferase</keyword>
<dbReference type="EMBL" id="JASSZA010000009">
    <property type="protein sequence ID" value="KAK2101741.1"/>
    <property type="molecule type" value="Genomic_DNA"/>
</dbReference>
<evidence type="ECO:0000256" key="3">
    <source>
        <dbReference type="ARBA" id="ARBA00010600"/>
    </source>
</evidence>
<organism evidence="15 16">
    <name type="scientific">Saguinus oedipus</name>
    <name type="common">Cotton-top tamarin</name>
    <name type="synonym">Oedipomidas oedipus</name>
    <dbReference type="NCBI Taxonomy" id="9490"/>
    <lineage>
        <taxon>Eukaryota</taxon>
        <taxon>Metazoa</taxon>
        <taxon>Chordata</taxon>
        <taxon>Craniata</taxon>
        <taxon>Vertebrata</taxon>
        <taxon>Euteleostomi</taxon>
        <taxon>Mammalia</taxon>
        <taxon>Eutheria</taxon>
        <taxon>Euarchontoglires</taxon>
        <taxon>Primates</taxon>
        <taxon>Haplorrhini</taxon>
        <taxon>Platyrrhini</taxon>
        <taxon>Cebidae</taxon>
        <taxon>Callitrichinae</taxon>
        <taxon>Saguinus</taxon>
    </lineage>
</organism>
<dbReference type="PANTHER" id="PTHR12989">
    <property type="entry name" value="ALPHA-1,2-GLUCOSYLTRANSFERASE ALG10"/>
    <property type="match status" value="1"/>
</dbReference>